<comment type="caution">
    <text evidence="2">The sequence shown here is derived from an EMBL/GenBank/DDBJ whole genome shotgun (WGS) entry which is preliminary data.</text>
</comment>
<evidence type="ECO:0000313" key="2">
    <source>
        <dbReference type="EMBL" id="MDB6176621.1"/>
    </source>
</evidence>
<dbReference type="InterPro" id="IPR052164">
    <property type="entry name" value="Anthracycline_SecMetBiosynth"/>
</dbReference>
<accession>A0ABT4ZB78</accession>
<evidence type="ECO:0000313" key="3">
    <source>
        <dbReference type="Proteomes" id="UP001165641"/>
    </source>
</evidence>
<dbReference type="InterPro" id="IPR029068">
    <property type="entry name" value="Glyas_Bleomycin-R_OHBP_Dase"/>
</dbReference>
<protein>
    <submittedName>
        <fullName evidence="2">VOC family protein</fullName>
    </submittedName>
</protein>
<reference evidence="2" key="1">
    <citation type="submission" date="2022-12" db="EMBL/GenBank/DDBJ databases">
        <title>Paracoccus onchidii sp. nov., isolated from a marine invertebrate from the South China Sea.</title>
        <authorList>
            <person name="Xu S."/>
            <person name="Liu Z."/>
            <person name="Xu Y."/>
        </authorList>
    </citation>
    <scope>NUCLEOTIDE SEQUENCE</scope>
    <source>
        <strain evidence="2">Z330</strain>
    </source>
</reference>
<dbReference type="EMBL" id="JAQBIE010000003">
    <property type="protein sequence ID" value="MDB6176621.1"/>
    <property type="molecule type" value="Genomic_DNA"/>
</dbReference>
<dbReference type="InterPro" id="IPR004360">
    <property type="entry name" value="Glyas_Fos-R_dOase_dom"/>
</dbReference>
<gene>
    <name evidence="2" type="ORF">PAF17_03775</name>
</gene>
<dbReference type="Gene3D" id="3.10.180.10">
    <property type="entry name" value="2,3-Dihydroxybiphenyl 1,2-Dioxygenase, domain 1"/>
    <property type="match status" value="2"/>
</dbReference>
<dbReference type="Pfam" id="PF00903">
    <property type="entry name" value="Glyoxalase"/>
    <property type="match status" value="2"/>
</dbReference>
<proteinExistence type="predicted"/>
<dbReference type="SUPFAM" id="SSF54593">
    <property type="entry name" value="Glyoxalase/Bleomycin resistance protein/Dihydroxybiphenyl dioxygenase"/>
    <property type="match status" value="2"/>
</dbReference>
<dbReference type="PANTHER" id="PTHR33993">
    <property type="entry name" value="GLYOXALASE-RELATED"/>
    <property type="match status" value="1"/>
</dbReference>
<dbReference type="Proteomes" id="UP001165641">
    <property type="component" value="Unassembled WGS sequence"/>
</dbReference>
<dbReference type="PANTHER" id="PTHR33993:SF14">
    <property type="entry name" value="GB|AAF24581.1"/>
    <property type="match status" value="1"/>
</dbReference>
<feature type="domain" description="VOC" evidence="1">
    <location>
        <begin position="142"/>
        <end position="257"/>
    </location>
</feature>
<evidence type="ECO:0000259" key="1">
    <source>
        <dbReference type="PROSITE" id="PS51819"/>
    </source>
</evidence>
<organism evidence="2 3">
    <name type="scientific">Paracoccus onchidii</name>
    <dbReference type="NCBI Taxonomy" id="3017813"/>
    <lineage>
        <taxon>Bacteria</taxon>
        <taxon>Pseudomonadati</taxon>
        <taxon>Pseudomonadota</taxon>
        <taxon>Alphaproteobacteria</taxon>
        <taxon>Rhodobacterales</taxon>
        <taxon>Paracoccaceae</taxon>
        <taxon>Paracoccus</taxon>
    </lineage>
</organism>
<dbReference type="CDD" id="cd07247">
    <property type="entry name" value="SgaA_N_like"/>
    <property type="match status" value="2"/>
</dbReference>
<feature type="domain" description="VOC" evidence="1">
    <location>
        <begin position="7"/>
        <end position="124"/>
    </location>
</feature>
<sequence>MQKIHGRPIWYELSGIPDKRQHTEQFYSRLLGWTVQDSGMEGFSYRLARSGDDMVAGMMDLCSQDNGTPPCWMTYFAVDDADRCAAAAEQAGGSILRPPADIPDTGRFAILADPQGAAFGILQPVQDKGDPAGTAFDQNKPGHGHWHELMVPDPQAALSFYADLLGWRASTKVPMDGEEIYQLFAHEGQDIGGMHGMPMAPSPMWLPYFGVQDVTDAVRRIPDLGGSLVHGPQEVPGGAFIAIAQDPQGVIFAIVGPEHASQ</sequence>
<dbReference type="RefSeq" id="WP_271887738.1">
    <property type="nucleotide sequence ID" value="NZ_JAQBIE010000003.1"/>
</dbReference>
<dbReference type="PROSITE" id="PS51819">
    <property type="entry name" value="VOC"/>
    <property type="match status" value="2"/>
</dbReference>
<name>A0ABT4ZB78_9RHOB</name>
<keyword evidence="3" id="KW-1185">Reference proteome</keyword>
<dbReference type="InterPro" id="IPR037523">
    <property type="entry name" value="VOC_core"/>
</dbReference>